<feature type="signal peptide" evidence="1">
    <location>
        <begin position="1"/>
        <end position="32"/>
    </location>
</feature>
<feature type="chain" id="PRO_5015158679" evidence="1">
    <location>
        <begin position="33"/>
        <end position="52"/>
    </location>
</feature>
<accession>A0A2P2MN65</accession>
<reference evidence="2" key="1">
    <citation type="submission" date="2018-02" db="EMBL/GenBank/DDBJ databases">
        <title>Rhizophora mucronata_Transcriptome.</title>
        <authorList>
            <person name="Meera S.P."/>
            <person name="Sreeshan A."/>
            <person name="Augustine A."/>
        </authorList>
    </citation>
    <scope>NUCLEOTIDE SEQUENCE</scope>
    <source>
        <tissue evidence="2">Leaf</tissue>
    </source>
</reference>
<dbReference type="EMBL" id="GGEC01051159">
    <property type="protein sequence ID" value="MBX31643.1"/>
    <property type="molecule type" value="Transcribed_RNA"/>
</dbReference>
<sequence>MQGLMRRLCSFSAYKMLLALLSILSRPAKDQCQKLHWQNLHKIDISSWSGKN</sequence>
<protein>
    <submittedName>
        <fullName evidence="2">Uncharacterized protein</fullName>
    </submittedName>
</protein>
<name>A0A2P2MN65_RHIMU</name>
<proteinExistence type="predicted"/>
<evidence type="ECO:0000256" key="1">
    <source>
        <dbReference type="SAM" id="SignalP"/>
    </source>
</evidence>
<keyword evidence="1" id="KW-0732">Signal</keyword>
<evidence type="ECO:0000313" key="2">
    <source>
        <dbReference type="EMBL" id="MBX31643.1"/>
    </source>
</evidence>
<organism evidence="2">
    <name type="scientific">Rhizophora mucronata</name>
    <name type="common">Asiatic mangrove</name>
    <dbReference type="NCBI Taxonomy" id="61149"/>
    <lineage>
        <taxon>Eukaryota</taxon>
        <taxon>Viridiplantae</taxon>
        <taxon>Streptophyta</taxon>
        <taxon>Embryophyta</taxon>
        <taxon>Tracheophyta</taxon>
        <taxon>Spermatophyta</taxon>
        <taxon>Magnoliopsida</taxon>
        <taxon>eudicotyledons</taxon>
        <taxon>Gunneridae</taxon>
        <taxon>Pentapetalae</taxon>
        <taxon>rosids</taxon>
        <taxon>fabids</taxon>
        <taxon>Malpighiales</taxon>
        <taxon>Rhizophoraceae</taxon>
        <taxon>Rhizophora</taxon>
    </lineage>
</organism>
<dbReference type="AlphaFoldDB" id="A0A2P2MN65"/>